<keyword evidence="3 4" id="KW-0808">Transferase</keyword>
<evidence type="ECO:0000313" key="6">
    <source>
        <dbReference type="EMBL" id="KMZ60218.1"/>
    </source>
</evidence>
<dbReference type="InterPro" id="IPR035595">
    <property type="entry name" value="UDP_glycos_trans_CS"/>
</dbReference>
<evidence type="ECO:0000256" key="4">
    <source>
        <dbReference type="RuleBase" id="RU003718"/>
    </source>
</evidence>
<reference evidence="7" key="1">
    <citation type="journal article" date="2016" name="Nature">
        <title>The genome of the seagrass Zostera marina reveals angiosperm adaptation to the sea.</title>
        <authorList>
            <person name="Olsen J.L."/>
            <person name="Rouze P."/>
            <person name="Verhelst B."/>
            <person name="Lin Y.-C."/>
            <person name="Bayer T."/>
            <person name="Collen J."/>
            <person name="Dattolo E."/>
            <person name="De Paoli E."/>
            <person name="Dittami S."/>
            <person name="Maumus F."/>
            <person name="Michel G."/>
            <person name="Kersting A."/>
            <person name="Lauritano C."/>
            <person name="Lohaus R."/>
            <person name="Toepel M."/>
            <person name="Tonon T."/>
            <person name="Vanneste K."/>
            <person name="Amirebrahimi M."/>
            <person name="Brakel J."/>
            <person name="Bostroem C."/>
            <person name="Chovatia M."/>
            <person name="Grimwood J."/>
            <person name="Jenkins J.W."/>
            <person name="Jueterbock A."/>
            <person name="Mraz A."/>
            <person name="Stam W.T."/>
            <person name="Tice H."/>
            <person name="Bornberg-Bauer E."/>
            <person name="Green P.J."/>
            <person name="Pearson G.A."/>
            <person name="Procaccini G."/>
            <person name="Duarte C.M."/>
            <person name="Schmutz J."/>
            <person name="Reusch T.B.H."/>
            <person name="Van de Peer Y."/>
        </authorList>
    </citation>
    <scope>NUCLEOTIDE SEQUENCE [LARGE SCALE GENOMIC DNA]</scope>
    <source>
        <strain evidence="7">cv. Finnish</strain>
    </source>
</reference>
<dbReference type="Proteomes" id="UP000036987">
    <property type="component" value="Unassembled WGS sequence"/>
</dbReference>
<evidence type="ECO:0000313" key="7">
    <source>
        <dbReference type="Proteomes" id="UP000036987"/>
    </source>
</evidence>
<comment type="similarity">
    <text evidence="1 4">Belongs to the UDP-glycosyltransferase family.</text>
</comment>
<dbReference type="EC" id="2.4.1.-" evidence="5"/>
<keyword evidence="7" id="KW-1185">Reference proteome</keyword>
<dbReference type="Gene3D" id="3.40.50.2000">
    <property type="entry name" value="Glycogen Phosphorylase B"/>
    <property type="match status" value="2"/>
</dbReference>
<dbReference type="PANTHER" id="PTHR48046">
    <property type="entry name" value="UDP-GLYCOSYLTRANSFERASE 72E1"/>
    <property type="match status" value="1"/>
</dbReference>
<dbReference type="InterPro" id="IPR002213">
    <property type="entry name" value="UDP_glucos_trans"/>
</dbReference>
<name>A0A0K9NUB7_ZOSMR</name>
<protein>
    <recommendedName>
        <fullName evidence="5">Glycosyltransferase</fullName>
        <ecNumber evidence="5">2.4.1.-</ecNumber>
    </recommendedName>
</protein>
<proteinExistence type="inferred from homology"/>
<dbReference type="AlphaFoldDB" id="A0A0K9NUB7"/>
<dbReference type="PANTHER" id="PTHR48046:SF6">
    <property type="entry name" value="GLYCOSYLTRANSFERASE"/>
    <property type="match status" value="1"/>
</dbReference>
<evidence type="ECO:0000256" key="2">
    <source>
        <dbReference type="ARBA" id="ARBA00022676"/>
    </source>
</evidence>
<dbReference type="CDD" id="cd03784">
    <property type="entry name" value="GT1_Gtf-like"/>
    <property type="match status" value="1"/>
</dbReference>
<dbReference type="PROSITE" id="PS00375">
    <property type="entry name" value="UDPGT"/>
    <property type="match status" value="1"/>
</dbReference>
<dbReference type="EMBL" id="LFYR01001623">
    <property type="protein sequence ID" value="KMZ60218.1"/>
    <property type="molecule type" value="Genomic_DNA"/>
</dbReference>
<organism evidence="6 7">
    <name type="scientific">Zostera marina</name>
    <name type="common">Eelgrass</name>
    <dbReference type="NCBI Taxonomy" id="29655"/>
    <lineage>
        <taxon>Eukaryota</taxon>
        <taxon>Viridiplantae</taxon>
        <taxon>Streptophyta</taxon>
        <taxon>Embryophyta</taxon>
        <taxon>Tracheophyta</taxon>
        <taxon>Spermatophyta</taxon>
        <taxon>Magnoliopsida</taxon>
        <taxon>Liliopsida</taxon>
        <taxon>Zosteraceae</taxon>
        <taxon>Zostera</taxon>
    </lineage>
</organism>
<evidence type="ECO:0000256" key="5">
    <source>
        <dbReference type="RuleBase" id="RU362057"/>
    </source>
</evidence>
<dbReference type="FunFam" id="3.40.50.2000:FF:000054">
    <property type="entry name" value="Glycosyltransferase"/>
    <property type="match status" value="1"/>
</dbReference>
<dbReference type="FunFam" id="3.40.50.2000:FF:000056">
    <property type="entry name" value="Glycosyltransferase"/>
    <property type="match status" value="1"/>
</dbReference>
<evidence type="ECO:0000256" key="1">
    <source>
        <dbReference type="ARBA" id="ARBA00009995"/>
    </source>
</evidence>
<dbReference type="GO" id="GO:0035251">
    <property type="term" value="F:UDP-glucosyltransferase activity"/>
    <property type="evidence" value="ECO:0000318"/>
    <property type="project" value="GO_Central"/>
</dbReference>
<sequence>MGSCQAPPSPPHVAILPSPGMGHLIPLAEFAKLLTTNYGITVTFLTLDESPRINSFINALPDTITHISLPKPSLHDLPPEAKAETRTSFTMSRCLPFLREVMVKLKATTNLAALVVDLFGTNAFDVATDLEINPYIMFPSTATLLNLMFHLEDLDRTIQGEYRDHPDLIRIPGCVPFHGKDLLVPVQDRKDQAYSLFLAISTRYKEAAGIFFNSASSIEPGPIKELMSMNRPPVYPIGPLVHDTNSEYDNSGCVKWLDEQRSGSVLFVSFGSGGSLSSEQFTELAVGLEMSGLRFLWITRSPTETVQEKSKNDPLLFLPNGFLERTKEIGLVVDSWAPQLAILKHAAIGGFLTHCGWNSSLESIVHSVPMIAWPLDAEQNMNAVLLVDEMKIAIRPVIDEKRGLFGREEISRVVTELMEGEEGKKVRVNVERIAENAIKENSYRSLDSIVNIWKSKTSN</sequence>
<dbReference type="OMA" id="DESPRIN"/>
<dbReference type="Pfam" id="PF00201">
    <property type="entry name" value="UDPGT"/>
    <property type="match status" value="1"/>
</dbReference>
<dbReference type="OrthoDB" id="5835829at2759"/>
<accession>A0A0K9NUB7</accession>
<comment type="caution">
    <text evidence="6">The sequence shown here is derived from an EMBL/GenBank/DDBJ whole genome shotgun (WGS) entry which is preliminary data.</text>
</comment>
<dbReference type="SUPFAM" id="SSF53756">
    <property type="entry name" value="UDP-Glycosyltransferase/glycogen phosphorylase"/>
    <property type="match status" value="1"/>
</dbReference>
<evidence type="ECO:0000256" key="3">
    <source>
        <dbReference type="ARBA" id="ARBA00022679"/>
    </source>
</evidence>
<keyword evidence="2 4" id="KW-0328">Glycosyltransferase</keyword>
<gene>
    <name evidence="6" type="ORF">ZOSMA_5G00810</name>
</gene>